<sequence>MAINKLPLLIALCFIFCNTYSQEIIEKKISTHVNEVTVFLEGAQITRKKTVEIKQGKTILKFNNLSPFIDAKSIQVKAEGNITVLGVNHQQNFIEKLDKQKELVDLETKLKEVDDKIILERTYLQILSEELAFLKENRNIGGKNQEVSVANLKDASLFFGAKLKELKIKEIERNNTLKNLNTESRDLTNQINTISGKKEFPNGEILVKVAAKNNATANFELSYVVENAGWFPTYDIRAKNVNEPVELIYKASIKQDTKVSWDNVKLNLSSANPNVSGVAPELKTYFLNYNTRPPVYNRASNEVSGLVLDQDNNPLPGATVLIKGTTIGTSTDFDGKYSITIPNNESSLVFSYLGYISQTKPIQSEVLNIMLEEDSTSLDEVVVIGYGTTRKRKSVTEALQGTVSGINIRGANSIPIPTVQTENQTTVDFEIKTPYTIKSDNKSYSVDIDTYNLPAFYQYYSVPKIDKDAFLIANISNWEQYNLLEGEANIFFEGTYIGKTLLDVRYATDTLQISLGRDKNVSVKREKVNEFISKNFIGSKKEESRGWNIDVKNNKSQQISMVIYDQIPVSTNEDIKIEVSEISGAKRNNQSGEIKWEFTIAPNETKNFILRYLVKYPKNKTIILE</sequence>
<feature type="domain" description="DUF4139" evidence="1">
    <location>
        <begin position="220"/>
        <end position="618"/>
    </location>
</feature>
<gene>
    <name evidence="3" type="ORF">LPB303_00260</name>
</gene>
<reference evidence="3 4" key="1">
    <citation type="submission" date="2016-02" db="EMBL/GenBank/DDBJ databases">
        <title>Draft genome sequence of Polaribacter atrinae KACC17473.</title>
        <authorList>
            <person name="Shin S.-K."/>
            <person name="Yi H."/>
        </authorList>
    </citation>
    <scope>NUCLEOTIDE SEQUENCE [LARGE SCALE GENOMIC DNA]</scope>
    <source>
        <strain evidence="3 4">KACC 17473</strain>
    </source>
</reference>
<evidence type="ECO:0000313" key="3">
    <source>
        <dbReference type="EMBL" id="OAD46722.1"/>
    </source>
</evidence>
<feature type="domain" description="DUF4140" evidence="2">
    <location>
        <begin position="36"/>
        <end position="134"/>
    </location>
</feature>
<proteinExistence type="predicted"/>
<organism evidence="3 4">
    <name type="scientific">Polaribacter atrinae</name>
    <dbReference type="NCBI Taxonomy" id="1333662"/>
    <lineage>
        <taxon>Bacteria</taxon>
        <taxon>Pseudomonadati</taxon>
        <taxon>Bacteroidota</taxon>
        <taxon>Flavobacteriia</taxon>
        <taxon>Flavobacteriales</taxon>
        <taxon>Flavobacteriaceae</taxon>
    </lineage>
</organism>
<dbReference type="RefSeq" id="WP_082864123.1">
    <property type="nucleotide sequence ID" value="NZ_CP150660.1"/>
</dbReference>
<dbReference type="InterPro" id="IPR037291">
    <property type="entry name" value="DUF4139"/>
</dbReference>
<dbReference type="SUPFAM" id="SSF49464">
    <property type="entry name" value="Carboxypeptidase regulatory domain-like"/>
    <property type="match status" value="1"/>
</dbReference>
<dbReference type="PANTHER" id="PTHR31005">
    <property type="entry name" value="DUF4139 DOMAIN-CONTAINING PROTEIN"/>
    <property type="match status" value="1"/>
</dbReference>
<dbReference type="Proteomes" id="UP000076923">
    <property type="component" value="Unassembled WGS sequence"/>
</dbReference>
<dbReference type="Pfam" id="PF13600">
    <property type="entry name" value="DUF4140"/>
    <property type="match status" value="1"/>
</dbReference>
<dbReference type="PANTHER" id="PTHR31005:SF8">
    <property type="entry name" value="DUF4139 DOMAIN-CONTAINING PROTEIN"/>
    <property type="match status" value="1"/>
</dbReference>
<evidence type="ECO:0000259" key="2">
    <source>
        <dbReference type="Pfam" id="PF13600"/>
    </source>
</evidence>
<dbReference type="OrthoDB" id="634585at2"/>
<keyword evidence="4" id="KW-1185">Reference proteome</keyword>
<evidence type="ECO:0008006" key="5">
    <source>
        <dbReference type="Google" id="ProtNLM"/>
    </source>
</evidence>
<dbReference type="AlphaFoldDB" id="A0A176TFT9"/>
<accession>A0A176TFT9</accession>
<evidence type="ECO:0000259" key="1">
    <source>
        <dbReference type="Pfam" id="PF13598"/>
    </source>
</evidence>
<protein>
    <recommendedName>
        <fullName evidence="5">Energy transducer TonB</fullName>
    </recommendedName>
</protein>
<dbReference type="Gene3D" id="2.60.40.1120">
    <property type="entry name" value="Carboxypeptidase-like, regulatory domain"/>
    <property type="match status" value="1"/>
</dbReference>
<dbReference type="InterPro" id="IPR011935">
    <property type="entry name" value="CHP02231"/>
</dbReference>
<name>A0A176TFT9_9FLAO</name>
<dbReference type="Pfam" id="PF13715">
    <property type="entry name" value="CarbopepD_reg_2"/>
    <property type="match status" value="1"/>
</dbReference>
<dbReference type="InterPro" id="IPR025554">
    <property type="entry name" value="DUF4140"/>
</dbReference>
<dbReference type="EMBL" id="LVWE01000001">
    <property type="protein sequence ID" value="OAD46722.1"/>
    <property type="molecule type" value="Genomic_DNA"/>
</dbReference>
<evidence type="ECO:0000313" key="4">
    <source>
        <dbReference type="Proteomes" id="UP000076923"/>
    </source>
</evidence>
<comment type="caution">
    <text evidence="3">The sequence shown here is derived from an EMBL/GenBank/DDBJ whole genome shotgun (WGS) entry which is preliminary data.</text>
</comment>
<dbReference type="NCBIfam" id="TIGR02231">
    <property type="entry name" value="mucoidy inhibitor MuiA family protein"/>
    <property type="match status" value="2"/>
</dbReference>
<dbReference type="Pfam" id="PF13598">
    <property type="entry name" value="DUF4139"/>
    <property type="match status" value="1"/>
</dbReference>
<dbReference type="STRING" id="1333662.LPB303_00260"/>
<dbReference type="InterPro" id="IPR008969">
    <property type="entry name" value="CarboxyPept-like_regulatory"/>
</dbReference>